<keyword evidence="2" id="KW-0808">Transferase</keyword>
<dbReference type="SUPFAM" id="SSF53335">
    <property type="entry name" value="S-adenosyl-L-methionine-dependent methyltransferases"/>
    <property type="match status" value="1"/>
</dbReference>
<dbReference type="PANTHER" id="PTHR43591">
    <property type="entry name" value="METHYLTRANSFERASE"/>
    <property type="match status" value="1"/>
</dbReference>
<evidence type="ECO:0000313" key="3">
    <source>
        <dbReference type="Proteomes" id="UP000051260"/>
    </source>
</evidence>
<accession>A0A0P1I0W1</accession>
<dbReference type="Pfam" id="PF08241">
    <property type="entry name" value="Methyltransf_11"/>
    <property type="match status" value="1"/>
</dbReference>
<reference evidence="3" key="1">
    <citation type="submission" date="2015-09" db="EMBL/GenBank/DDBJ databases">
        <authorList>
            <person name="Rodrigo-Torres L."/>
            <person name="Arahal D.R."/>
        </authorList>
    </citation>
    <scope>NUCLEOTIDE SEQUENCE [LARGE SCALE GENOMIC DNA]</scope>
    <source>
        <strain evidence="3">CECT 5091</strain>
    </source>
</reference>
<dbReference type="GO" id="GO:0043770">
    <property type="term" value="F:demethylmenaquinone methyltransferase activity"/>
    <property type="evidence" value="ECO:0007669"/>
    <property type="project" value="UniProtKB-EC"/>
</dbReference>
<evidence type="ECO:0000259" key="1">
    <source>
        <dbReference type="Pfam" id="PF08241"/>
    </source>
</evidence>
<proteinExistence type="predicted"/>
<feature type="domain" description="Methyltransferase type 11" evidence="1">
    <location>
        <begin position="52"/>
        <end position="142"/>
    </location>
</feature>
<dbReference type="RefSeq" id="WP_058279949.1">
    <property type="nucleotide sequence ID" value="NZ_CYUD01000001.1"/>
</dbReference>
<dbReference type="EMBL" id="CYUD01000001">
    <property type="protein sequence ID" value="CUJ83642.1"/>
    <property type="molecule type" value="Genomic_DNA"/>
</dbReference>
<name>A0A0P1I0W1_9RHOB</name>
<dbReference type="STRING" id="1715692.RUE5091_00132"/>
<dbReference type="PANTHER" id="PTHR43591:SF24">
    <property type="entry name" value="2-METHOXY-6-POLYPRENYL-1,4-BENZOQUINOL METHYLASE, MITOCHONDRIAL"/>
    <property type="match status" value="1"/>
</dbReference>
<dbReference type="CDD" id="cd02440">
    <property type="entry name" value="AdoMet_MTases"/>
    <property type="match status" value="1"/>
</dbReference>
<sequence>MENFAEFGKAELKGWSEPQTAKAYAEGFASAAEQCVADIVETSLVTNGSVALDVCCGQGIVAKGLATAGAEVIGLDFSPAMLEIARREVPMVDFVEGDATTLPFADNSFDAVTMGFGILHIPNAEAAIKEAKRVLKPGGRFVYSVWESPETSAAFRIVFGAIERFGSKDVSLPPGPPLHAFANPEYAYPILIAAGFTEPHMRSSSSVWEVSDPATPFDYFHDGTVRGALLLRSQPAENASAIRAAIAKAVQVEFGSVAPWRVPIPAAIVSATA</sequence>
<dbReference type="AlphaFoldDB" id="A0A0P1I0W1"/>
<dbReference type="GO" id="GO:0008757">
    <property type="term" value="F:S-adenosylmethionine-dependent methyltransferase activity"/>
    <property type="evidence" value="ECO:0007669"/>
    <property type="project" value="InterPro"/>
</dbReference>
<dbReference type="Gene3D" id="3.40.50.150">
    <property type="entry name" value="Vaccinia Virus protein VP39"/>
    <property type="match status" value="1"/>
</dbReference>
<dbReference type="InterPro" id="IPR013216">
    <property type="entry name" value="Methyltransf_11"/>
</dbReference>
<keyword evidence="3" id="KW-1185">Reference proteome</keyword>
<dbReference type="InterPro" id="IPR029063">
    <property type="entry name" value="SAM-dependent_MTases_sf"/>
</dbReference>
<protein>
    <submittedName>
        <fullName evidence="2">Demethylmenaquinone methyltransferase</fullName>
        <ecNumber evidence="2">2.1.1.163</ecNumber>
    </submittedName>
</protein>
<dbReference type="Proteomes" id="UP000051260">
    <property type="component" value="Unassembled WGS sequence"/>
</dbReference>
<dbReference type="EC" id="2.1.1.163" evidence="2"/>
<keyword evidence="2" id="KW-0489">Methyltransferase</keyword>
<organism evidence="2 3">
    <name type="scientific">Ruegeria denitrificans</name>
    <dbReference type="NCBI Taxonomy" id="1715692"/>
    <lineage>
        <taxon>Bacteria</taxon>
        <taxon>Pseudomonadati</taxon>
        <taxon>Pseudomonadota</taxon>
        <taxon>Alphaproteobacteria</taxon>
        <taxon>Rhodobacterales</taxon>
        <taxon>Roseobacteraceae</taxon>
        <taxon>Ruegeria</taxon>
    </lineage>
</organism>
<evidence type="ECO:0000313" key="2">
    <source>
        <dbReference type="EMBL" id="CUJ83642.1"/>
    </source>
</evidence>
<gene>
    <name evidence="2" type="primary">ubiE_1</name>
    <name evidence="2" type="ORF">RUE5091_00132</name>
</gene>
<dbReference type="GO" id="GO:0032259">
    <property type="term" value="P:methylation"/>
    <property type="evidence" value="ECO:0007669"/>
    <property type="project" value="UniProtKB-KW"/>
</dbReference>
<dbReference type="OrthoDB" id="8153637at2"/>